<keyword evidence="5" id="KW-0411">Iron-sulfur</keyword>
<dbReference type="PANTHER" id="PTHR21496">
    <property type="entry name" value="FERREDOXIN-RELATED"/>
    <property type="match status" value="1"/>
</dbReference>
<evidence type="ECO:0000256" key="2">
    <source>
        <dbReference type="ARBA" id="ARBA00022723"/>
    </source>
</evidence>
<dbReference type="NCBIfam" id="TIGR02378">
    <property type="entry name" value="nirD_assim_sml"/>
    <property type="match status" value="1"/>
</dbReference>
<proteinExistence type="predicted"/>
<name>Q21VC8_ALBFT</name>
<keyword evidence="4" id="KW-0408">Iron</keyword>
<dbReference type="Pfam" id="PF00355">
    <property type="entry name" value="Rieske"/>
    <property type="match status" value="1"/>
</dbReference>
<dbReference type="HOGENOM" id="CLU_055690_5_1_4"/>
<evidence type="ECO:0000259" key="7">
    <source>
        <dbReference type="PROSITE" id="PS51296"/>
    </source>
</evidence>
<dbReference type="EMBL" id="CP000267">
    <property type="protein sequence ID" value="ABD70275.1"/>
    <property type="molecule type" value="Genomic_DNA"/>
</dbReference>
<dbReference type="GO" id="GO:0042128">
    <property type="term" value="P:nitrate assimilation"/>
    <property type="evidence" value="ECO:0007669"/>
    <property type="project" value="UniProtKB-KW"/>
</dbReference>
<dbReference type="STRING" id="338969.Rfer_2558"/>
<dbReference type="KEGG" id="rfr:Rfer_2558"/>
<keyword evidence="9" id="KW-1185">Reference proteome</keyword>
<evidence type="ECO:0000256" key="5">
    <source>
        <dbReference type="ARBA" id="ARBA00023014"/>
    </source>
</evidence>
<dbReference type="InterPro" id="IPR036922">
    <property type="entry name" value="Rieske_2Fe-2S_sf"/>
</dbReference>
<dbReference type="GO" id="GO:0008942">
    <property type="term" value="F:nitrite reductase [NAD(P)H] activity"/>
    <property type="evidence" value="ECO:0007669"/>
    <property type="project" value="UniProtKB-EC"/>
</dbReference>
<dbReference type="eggNOG" id="COG2146">
    <property type="taxonomic scope" value="Bacteria"/>
</dbReference>
<organism evidence="8 9">
    <name type="scientific">Albidiferax ferrireducens (strain ATCC BAA-621 / DSM 15236 / T118)</name>
    <name type="common">Rhodoferax ferrireducens</name>
    <dbReference type="NCBI Taxonomy" id="338969"/>
    <lineage>
        <taxon>Bacteria</taxon>
        <taxon>Pseudomonadati</taxon>
        <taxon>Pseudomonadota</taxon>
        <taxon>Betaproteobacteria</taxon>
        <taxon>Burkholderiales</taxon>
        <taxon>Comamonadaceae</taxon>
        <taxon>Rhodoferax</taxon>
    </lineage>
</organism>
<protein>
    <submittedName>
        <fullName evidence="8">Assimilatory nitrite reductase (NAD(P)H) small subunit</fullName>
        <ecNumber evidence="8">1.7.1.4</ecNumber>
    </submittedName>
</protein>
<evidence type="ECO:0000256" key="4">
    <source>
        <dbReference type="ARBA" id="ARBA00023004"/>
    </source>
</evidence>
<dbReference type="PANTHER" id="PTHR21496:SF23">
    <property type="entry name" value="3-PHENYLPROPIONATE_CINNAMIC ACID DIOXYGENASE FERREDOXIN SUBUNIT"/>
    <property type="match status" value="1"/>
</dbReference>
<evidence type="ECO:0000256" key="3">
    <source>
        <dbReference type="ARBA" id="ARBA00023002"/>
    </source>
</evidence>
<evidence type="ECO:0000256" key="6">
    <source>
        <dbReference type="ARBA" id="ARBA00023063"/>
    </source>
</evidence>
<evidence type="ECO:0000313" key="8">
    <source>
        <dbReference type="EMBL" id="ABD70275.1"/>
    </source>
</evidence>
<dbReference type="PROSITE" id="PS51296">
    <property type="entry name" value="RIESKE"/>
    <property type="match status" value="1"/>
</dbReference>
<dbReference type="CDD" id="cd03530">
    <property type="entry name" value="Rieske_NirD_small_Bacillus"/>
    <property type="match status" value="1"/>
</dbReference>
<evidence type="ECO:0000313" key="9">
    <source>
        <dbReference type="Proteomes" id="UP000008332"/>
    </source>
</evidence>
<dbReference type="EC" id="1.7.1.4" evidence="8"/>
<accession>Q21VC8</accession>
<keyword evidence="1" id="KW-0001">2Fe-2S</keyword>
<dbReference type="OrthoDB" id="9769355at2"/>
<dbReference type="InterPro" id="IPR012748">
    <property type="entry name" value="Rieske-like_NirD"/>
</dbReference>
<keyword evidence="6" id="KW-0534">Nitrate assimilation</keyword>
<dbReference type="Proteomes" id="UP000008332">
    <property type="component" value="Chromosome"/>
</dbReference>
<dbReference type="RefSeq" id="WP_011464843.1">
    <property type="nucleotide sequence ID" value="NC_007908.1"/>
</dbReference>
<keyword evidence="3 8" id="KW-0560">Oxidoreductase</keyword>
<feature type="domain" description="Rieske" evidence="7">
    <location>
        <begin position="4"/>
        <end position="101"/>
    </location>
</feature>
<dbReference type="InterPro" id="IPR017941">
    <property type="entry name" value="Rieske_2Fe-2S"/>
</dbReference>
<dbReference type="Gene3D" id="2.102.10.10">
    <property type="entry name" value="Rieske [2Fe-2S] iron-sulphur domain"/>
    <property type="match status" value="1"/>
</dbReference>
<dbReference type="GO" id="GO:0046872">
    <property type="term" value="F:metal ion binding"/>
    <property type="evidence" value="ECO:0007669"/>
    <property type="project" value="UniProtKB-KW"/>
</dbReference>
<dbReference type="AlphaFoldDB" id="Q21VC8"/>
<gene>
    <name evidence="8" type="ordered locus">Rfer_2558</name>
</gene>
<dbReference type="SUPFAM" id="SSF50022">
    <property type="entry name" value="ISP domain"/>
    <property type="match status" value="1"/>
</dbReference>
<reference evidence="9" key="1">
    <citation type="submission" date="2006-02" db="EMBL/GenBank/DDBJ databases">
        <title>Complete sequence of chromosome of Rhodoferax ferrireducens DSM 15236.</title>
        <authorList>
            <person name="Copeland A."/>
            <person name="Lucas S."/>
            <person name="Lapidus A."/>
            <person name="Barry K."/>
            <person name="Detter J.C."/>
            <person name="Glavina del Rio T."/>
            <person name="Hammon N."/>
            <person name="Israni S."/>
            <person name="Pitluck S."/>
            <person name="Brettin T."/>
            <person name="Bruce D."/>
            <person name="Han C."/>
            <person name="Tapia R."/>
            <person name="Gilna P."/>
            <person name="Kiss H."/>
            <person name="Schmutz J."/>
            <person name="Larimer F."/>
            <person name="Land M."/>
            <person name="Kyrpides N."/>
            <person name="Ivanova N."/>
            <person name="Richardson P."/>
        </authorList>
    </citation>
    <scope>NUCLEOTIDE SEQUENCE [LARGE SCALE GENOMIC DNA]</scope>
    <source>
        <strain evidence="9">ATCC BAA-621 / DSM 15236 / T118</strain>
    </source>
</reference>
<evidence type="ECO:0000256" key="1">
    <source>
        <dbReference type="ARBA" id="ARBA00022714"/>
    </source>
</evidence>
<sequence>MSNWKEICQVTDIPVLGSRCVKRPQGTDVAVFRNAQDEVFALLDRCPHKGGPLSQGIVFGSSVACPLHNWTIGLDSGCAHAPDTGCVQRFSVMVEGDAVHLDLDELASVAVGEVA</sequence>
<dbReference type="GO" id="GO:0051537">
    <property type="term" value="F:2 iron, 2 sulfur cluster binding"/>
    <property type="evidence" value="ECO:0007669"/>
    <property type="project" value="UniProtKB-KW"/>
</dbReference>
<keyword evidence="2" id="KW-0479">Metal-binding</keyword>